<feature type="region of interest" description="Disordered" evidence="1">
    <location>
        <begin position="387"/>
        <end position="436"/>
    </location>
</feature>
<comment type="caution">
    <text evidence="3">The sequence shown here is derived from an EMBL/GenBank/DDBJ whole genome shotgun (WGS) entry which is preliminary data.</text>
</comment>
<dbReference type="InterPro" id="IPR027417">
    <property type="entry name" value="P-loop_NTPase"/>
</dbReference>
<dbReference type="InterPro" id="IPR054289">
    <property type="entry name" value="DUF7025"/>
</dbReference>
<dbReference type="SUPFAM" id="SSF52540">
    <property type="entry name" value="P-loop containing nucleoside triphosphate hydrolases"/>
    <property type="match status" value="1"/>
</dbReference>
<name>A0ABR3JFS7_9AGAR</name>
<proteinExistence type="predicted"/>
<dbReference type="PANTHER" id="PTHR46411">
    <property type="entry name" value="FAMILY ATPASE, PUTATIVE-RELATED"/>
    <property type="match status" value="1"/>
</dbReference>
<dbReference type="InterPro" id="IPR003959">
    <property type="entry name" value="ATPase_AAA_core"/>
</dbReference>
<evidence type="ECO:0000313" key="4">
    <source>
        <dbReference type="Proteomes" id="UP001556367"/>
    </source>
</evidence>
<dbReference type="Gene3D" id="3.40.50.300">
    <property type="entry name" value="P-loop containing nucleotide triphosphate hydrolases"/>
    <property type="match status" value="1"/>
</dbReference>
<feature type="domain" description="AAA+ ATPase" evidence="2">
    <location>
        <begin position="524"/>
        <end position="653"/>
    </location>
</feature>
<dbReference type="Pfam" id="PF00004">
    <property type="entry name" value="AAA"/>
    <property type="match status" value="1"/>
</dbReference>
<dbReference type="PANTHER" id="PTHR46411:SF3">
    <property type="entry name" value="AAA+ ATPASE DOMAIN-CONTAINING PROTEIN"/>
    <property type="match status" value="1"/>
</dbReference>
<feature type="compositionally biased region" description="Polar residues" evidence="1">
    <location>
        <begin position="263"/>
        <end position="283"/>
    </location>
</feature>
<protein>
    <recommendedName>
        <fullName evidence="2">AAA+ ATPase domain-containing protein</fullName>
    </recommendedName>
</protein>
<dbReference type="SMART" id="SM00382">
    <property type="entry name" value="AAA"/>
    <property type="match status" value="1"/>
</dbReference>
<feature type="region of interest" description="Disordered" evidence="1">
    <location>
        <begin position="1"/>
        <end position="44"/>
    </location>
</feature>
<keyword evidence="4" id="KW-1185">Reference proteome</keyword>
<evidence type="ECO:0000313" key="3">
    <source>
        <dbReference type="EMBL" id="KAL0954272.1"/>
    </source>
</evidence>
<gene>
    <name evidence="3" type="ORF">HGRIS_005400</name>
</gene>
<feature type="compositionally biased region" description="Basic and acidic residues" evidence="1">
    <location>
        <begin position="28"/>
        <end position="39"/>
    </location>
</feature>
<reference evidence="4" key="1">
    <citation type="submission" date="2024-06" db="EMBL/GenBank/DDBJ databases">
        <title>Multi-omics analyses provide insights into the biosynthesis of the anticancer antibiotic pleurotin in Hohenbuehelia grisea.</title>
        <authorList>
            <person name="Weaver J.A."/>
            <person name="Alberti F."/>
        </authorList>
    </citation>
    <scope>NUCLEOTIDE SEQUENCE [LARGE SCALE GENOMIC DNA]</scope>
    <source>
        <strain evidence="4">T-177</strain>
    </source>
</reference>
<evidence type="ECO:0000256" key="1">
    <source>
        <dbReference type="SAM" id="MobiDB-lite"/>
    </source>
</evidence>
<dbReference type="Pfam" id="PF22942">
    <property type="entry name" value="DUF7025"/>
    <property type="match status" value="1"/>
</dbReference>
<dbReference type="EMBL" id="JASNQZ010000008">
    <property type="protein sequence ID" value="KAL0954272.1"/>
    <property type="molecule type" value="Genomic_DNA"/>
</dbReference>
<dbReference type="InterPro" id="IPR003593">
    <property type="entry name" value="AAA+_ATPase"/>
</dbReference>
<feature type="compositionally biased region" description="Polar residues" evidence="1">
    <location>
        <begin position="8"/>
        <end position="25"/>
    </location>
</feature>
<dbReference type="CDD" id="cd19481">
    <property type="entry name" value="RecA-like_protease"/>
    <property type="match status" value="1"/>
</dbReference>
<sequence length="732" mass="81441">MHRRLSTLLKSSPNGGDASSLSLDTGETESKIETIRETPDSPPPSLKVKRVDYYYSRWSKGWKYRNMSSKVTVESRPLMSTGDNDPWKEFTFVVVRKIPRQENFEPTFKIVVKSEHILKACKDVIQFWPGISWNSDPLELDPDMFITFLPSFIEYRDELSTKSAKLEEVHRQACLSLLINTLQTDYRATLATIKSLTSHGEIKFDLLYAILVPRTTFVARCAITGELRLLTLIAASRTSIEGKPCYQLTCESVDTVDPLVATHTPNGLPSTTNNASGRLSNGSTSGGRVGKVQTTVILSTFRGTVPITSLDCYPLKYHADAESVKRQLVERGKKWLALATGGPQHVQYAGIAALKCGDKVIRHNVNGRIMVDRATFRRLNANYQFPMPVKPTSTDNNNNNNGGTNDWPSSLPPGHNYGYDDGMNNQPPPVPVGNNGIQTSSTLNADIDLTDDELYLTPAVVYGFSLSDKVWLEFNVQKIAPVDWSLDAFANLVLPQDRKVLLQSLVEAHHRELGFDDFIKGKGHGLVINLFGPPGVGKTFSAEATSEHVKRPLYVIGGGDLGTKASELDAALERIFDVATAWKAIVLIDEADVFLEQRSLHDLERNAMVAVFLRHVEYYRGILFLTTNRVKAFDEAFLSRIHVALHFHELSLESKTQVWKAFMAKAGAQLSVEELEELAKRDVNGRQIKNAARTAHSLAVARGDTLAFTHLVETLDAMDEFTREFKGLRGDS</sequence>
<feature type="compositionally biased region" description="Low complexity" evidence="1">
    <location>
        <begin position="394"/>
        <end position="406"/>
    </location>
</feature>
<accession>A0ABR3JFS7</accession>
<dbReference type="Proteomes" id="UP001556367">
    <property type="component" value="Unassembled WGS sequence"/>
</dbReference>
<organism evidence="3 4">
    <name type="scientific">Hohenbuehelia grisea</name>
    <dbReference type="NCBI Taxonomy" id="104357"/>
    <lineage>
        <taxon>Eukaryota</taxon>
        <taxon>Fungi</taxon>
        <taxon>Dikarya</taxon>
        <taxon>Basidiomycota</taxon>
        <taxon>Agaricomycotina</taxon>
        <taxon>Agaricomycetes</taxon>
        <taxon>Agaricomycetidae</taxon>
        <taxon>Agaricales</taxon>
        <taxon>Pleurotineae</taxon>
        <taxon>Pleurotaceae</taxon>
        <taxon>Hohenbuehelia</taxon>
    </lineage>
</organism>
<feature type="region of interest" description="Disordered" evidence="1">
    <location>
        <begin position="261"/>
        <end position="287"/>
    </location>
</feature>
<evidence type="ECO:0000259" key="2">
    <source>
        <dbReference type="SMART" id="SM00382"/>
    </source>
</evidence>